<gene>
    <name evidence="2" type="ORF">SCNRRL3882_7895</name>
</gene>
<accession>A0A2N9BM58</accession>
<dbReference type="InterPro" id="IPR037401">
    <property type="entry name" value="SnoaL-like"/>
</dbReference>
<reference evidence="3" key="1">
    <citation type="submission" date="2017-11" db="EMBL/GenBank/DDBJ databases">
        <authorList>
            <person name="Wibberg D."/>
        </authorList>
    </citation>
    <scope>NUCLEOTIDE SEQUENCE [LARGE SCALE GENOMIC DNA]</scope>
</reference>
<organism evidence="2 3">
    <name type="scientific">Streptomyces chartreusis NRRL 3882</name>
    <dbReference type="NCBI Taxonomy" id="1079985"/>
    <lineage>
        <taxon>Bacteria</taxon>
        <taxon>Bacillati</taxon>
        <taxon>Actinomycetota</taxon>
        <taxon>Actinomycetes</taxon>
        <taxon>Kitasatosporales</taxon>
        <taxon>Streptomycetaceae</taxon>
        <taxon>Streptomyces</taxon>
    </lineage>
</organism>
<dbReference type="SUPFAM" id="SSF54427">
    <property type="entry name" value="NTF2-like"/>
    <property type="match status" value="2"/>
</dbReference>
<dbReference type="InterPro" id="IPR032710">
    <property type="entry name" value="NTF2-like_dom_sf"/>
</dbReference>
<dbReference type="InterPro" id="IPR009959">
    <property type="entry name" value="Cyclase_SnoaL-like"/>
</dbReference>
<proteinExistence type="predicted"/>
<sequence>MVAHFYDQLFAHGNLEVIDKFVGSTYTNHNPQGGDGPEALRRFVSYFRAANPNMHHTVARVIAEDDLVLLHSRAVLEPGTAPQAVVDIFRVEDGRIVEHWDVIQPVPATSVSGHDMFTTLSAPADNSPDPLAPTAESKRVVEALFHTIAVERDPAAFDRYAVDPLYEHNPQYADGVPAAKELFTSAFAAHPELTISVKRVIAEGDYVAVHHHYKTSADDLGFAVIDFFRVRDGKIVEHWDAIQPVPATSANDNSMF</sequence>
<name>A0A2N9BM58_STRCX</name>
<dbReference type="EMBL" id="LT963352">
    <property type="protein sequence ID" value="SOR84450.1"/>
    <property type="molecule type" value="Genomic_DNA"/>
</dbReference>
<feature type="domain" description="SnoaL-like" evidence="1">
    <location>
        <begin position="141"/>
        <end position="238"/>
    </location>
</feature>
<protein>
    <submittedName>
        <fullName evidence="2">Putative ester cyclase</fullName>
    </submittedName>
</protein>
<dbReference type="Pfam" id="PF12680">
    <property type="entry name" value="SnoaL_2"/>
    <property type="match status" value="2"/>
</dbReference>
<keyword evidence="3" id="KW-1185">Reference proteome</keyword>
<dbReference type="AlphaFoldDB" id="A0A2N9BM58"/>
<feature type="domain" description="SnoaL-like" evidence="1">
    <location>
        <begin position="2"/>
        <end position="99"/>
    </location>
</feature>
<evidence type="ECO:0000259" key="1">
    <source>
        <dbReference type="Pfam" id="PF12680"/>
    </source>
</evidence>
<dbReference type="Gene3D" id="3.10.450.50">
    <property type="match status" value="2"/>
</dbReference>
<dbReference type="PANTHER" id="PTHR38436:SF1">
    <property type="entry name" value="ESTER CYCLASE"/>
    <property type="match status" value="1"/>
</dbReference>
<dbReference type="Proteomes" id="UP000235464">
    <property type="component" value="Chromosome I"/>
</dbReference>
<evidence type="ECO:0000313" key="2">
    <source>
        <dbReference type="EMBL" id="SOR84450.1"/>
    </source>
</evidence>
<evidence type="ECO:0000313" key="3">
    <source>
        <dbReference type="Proteomes" id="UP000235464"/>
    </source>
</evidence>
<dbReference type="PANTHER" id="PTHR38436">
    <property type="entry name" value="POLYKETIDE CYCLASE SNOAL-LIKE DOMAIN"/>
    <property type="match status" value="1"/>
</dbReference>
<dbReference type="GO" id="GO:0030638">
    <property type="term" value="P:polyketide metabolic process"/>
    <property type="evidence" value="ECO:0007669"/>
    <property type="project" value="InterPro"/>
</dbReference>